<dbReference type="InterPro" id="IPR058130">
    <property type="entry name" value="PEA_transf_C"/>
</dbReference>
<keyword evidence="6 8" id="KW-0472">Membrane</keyword>
<evidence type="ECO:0000256" key="4">
    <source>
        <dbReference type="ARBA" id="ARBA00022692"/>
    </source>
</evidence>
<keyword evidence="2" id="KW-1003">Cell membrane</keyword>
<dbReference type="OrthoDB" id="9786870at2"/>
<keyword evidence="4 8" id="KW-0812">Transmembrane</keyword>
<keyword evidence="5 8" id="KW-1133">Transmembrane helix</keyword>
<organism evidence="10 11">
    <name type="scientific">Chryseobacterium culicis</name>
    <dbReference type="NCBI Taxonomy" id="680127"/>
    <lineage>
        <taxon>Bacteria</taxon>
        <taxon>Pseudomonadati</taxon>
        <taxon>Bacteroidota</taxon>
        <taxon>Flavobacteriia</taxon>
        <taxon>Flavobacteriales</taxon>
        <taxon>Weeksellaceae</taxon>
        <taxon>Chryseobacterium group</taxon>
        <taxon>Chryseobacterium</taxon>
    </lineage>
</organism>
<dbReference type="PANTHER" id="PTHR30443">
    <property type="entry name" value="INNER MEMBRANE PROTEIN"/>
    <property type="match status" value="1"/>
</dbReference>
<comment type="subcellular location">
    <subcellularLocation>
        <location evidence="1">Cell membrane</location>
        <topology evidence="1">Multi-pass membrane protein</topology>
    </subcellularLocation>
</comment>
<proteinExistence type="inferred from homology"/>
<feature type="transmembrane region" description="Helical" evidence="8">
    <location>
        <begin position="41"/>
        <end position="59"/>
    </location>
</feature>
<accession>A0A1H6HKJ9</accession>
<evidence type="ECO:0000313" key="11">
    <source>
        <dbReference type="Proteomes" id="UP000198561"/>
    </source>
</evidence>
<dbReference type="GO" id="GO:0016776">
    <property type="term" value="F:phosphotransferase activity, phosphate group as acceptor"/>
    <property type="evidence" value="ECO:0007669"/>
    <property type="project" value="TreeGrafter"/>
</dbReference>
<feature type="transmembrane region" description="Helical" evidence="8">
    <location>
        <begin position="7"/>
        <end position="26"/>
    </location>
</feature>
<evidence type="ECO:0000256" key="6">
    <source>
        <dbReference type="ARBA" id="ARBA00023136"/>
    </source>
</evidence>
<evidence type="ECO:0000259" key="9">
    <source>
        <dbReference type="Pfam" id="PF00884"/>
    </source>
</evidence>
<name>A0A1H6HKJ9_CHRCI</name>
<evidence type="ECO:0000256" key="1">
    <source>
        <dbReference type="ARBA" id="ARBA00004651"/>
    </source>
</evidence>
<dbReference type="Proteomes" id="UP000198561">
    <property type="component" value="Unassembled WGS sequence"/>
</dbReference>
<dbReference type="CDD" id="cd16017">
    <property type="entry name" value="LptA"/>
    <property type="match status" value="1"/>
</dbReference>
<dbReference type="InterPro" id="IPR000917">
    <property type="entry name" value="Sulfatase_N"/>
</dbReference>
<protein>
    <submittedName>
        <fullName evidence="10">Phosphoethanolamine transferase for glucans (OPG), alkaline phosphatase superfamily</fullName>
    </submittedName>
</protein>
<dbReference type="InterPro" id="IPR040423">
    <property type="entry name" value="PEA_transferase"/>
</dbReference>
<evidence type="ECO:0000313" key="10">
    <source>
        <dbReference type="EMBL" id="SEH34795.1"/>
    </source>
</evidence>
<gene>
    <name evidence="10" type="ORF">SAMN05421593_2749</name>
</gene>
<dbReference type="RefSeq" id="WP_089692792.1">
    <property type="nucleotide sequence ID" value="NZ_FNWQ01000003.1"/>
</dbReference>
<dbReference type="Pfam" id="PF00884">
    <property type="entry name" value="Sulfatase"/>
    <property type="match status" value="1"/>
</dbReference>
<evidence type="ECO:0000256" key="7">
    <source>
        <dbReference type="ARBA" id="ARBA00038481"/>
    </source>
</evidence>
<comment type="similarity">
    <text evidence="7">Belongs to the phosphoethanolamine transferase family.</text>
</comment>
<dbReference type="PANTHER" id="PTHR30443:SF4">
    <property type="entry name" value="PHOSPHOETHANOLAMINE TRANSFERASE OPGE-RELATED"/>
    <property type="match status" value="1"/>
</dbReference>
<feature type="transmembrane region" description="Helical" evidence="8">
    <location>
        <begin position="109"/>
        <end position="132"/>
    </location>
</feature>
<keyword evidence="3 10" id="KW-0808">Transferase</keyword>
<dbReference type="GO" id="GO:0005886">
    <property type="term" value="C:plasma membrane"/>
    <property type="evidence" value="ECO:0007669"/>
    <property type="project" value="UniProtKB-SubCell"/>
</dbReference>
<dbReference type="GO" id="GO:0009244">
    <property type="term" value="P:lipopolysaccharide core region biosynthetic process"/>
    <property type="evidence" value="ECO:0007669"/>
    <property type="project" value="TreeGrafter"/>
</dbReference>
<feature type="domain" description="Sulfatase N-terminal" evidence="9">
    <location>
        <begin position="219"/>
        <end position="468"/>
    </location>
</feature>
<dbReference type="Gene3D" id="3.40.720.10">
    <property type="entry name" value="Alkaline Phosphatase, subunit A"/>
    <property type="match status" value="1"/>
</dbReference>
<feature type="transmembrane region" description="Helical" evidence="8">
    <location>
        <begin position="66"/>
        <end position="89"/>
    </location>
</feature>
<evidence type="ECO:0000256" key="2">
    <source>
        <dbReference type="ARBA" id="ARBA00022475"/>
    </source>
</evidence>
<reference evidence="10 11" key="1">
    <citation type="submission" date="2016-10" db="EMBL/GenBank/DDBJ databases">
        <authorList>
            <person name="de Groot N.N."/>
        </authorList>
    </citation>
    <scope>NUCLEOTIDE SEQUENCE [LARGE SCALE GENOMIC DNA]</scope>
    <source>
        <strain evidence="10 11">DSM 23031</strain>
    </source>
</reference>
<dbReference type="AlphaFoldDB" id="A0A1H6HKJ9"/>
<dbReference type="SUPFAM" id="SSF53649">
    <property type="entry name" value="Alkaline phosphatase-like"/>
    <property type="match status" value="1"/>
</dbReference>
<dbReference type="InterPro" id="IPR017850">
    <property type="entry name" value="Alkaline_phosphatase_core_sf"/>
</dbReference>
<dbReference type="EMBL" id="FNWQ01000003">
    <property type="protein sequence ID" value="SEH34795.1"/>
    <property type="molecule type" value="Genomic_DNA"/>
</dbReference>
<evidence type="ECO:0000256" key="8">
    <source>
        <dbReference type="SAM" id="Phobius"/>
    </source>
</evidence>
<evidence type="ECO:0000256" key="3">
    <source>
        <dbReference type="ARBA" id="ARBA00022679"/>
    </source>
</evidence>
<sequence length="497" mass="57067">MIKKIILIFLIILYLTGFLLSFPYIFDNLFGAEKLDSIRNFFEYGTMFCSFLVFNALLFKNKYTSVIAVILCFLLSINFLISASCYLIYHSGFNVGMAISILESNPDEAISMSYMFILPGILFFVFLGMLLYSVKYLKKDIVQFNTKFITIALLWLILPFGYHLKHTYISNKGGGKMIKNVYYHLSDFNTALNIQRDINEIKKNIPVFNIKKIQPGIENVILIIGESERKQNMSLYGYRKKTTPYTDAQVGNMMIFDNAVSPAGITNLSVPLILSSIHPDEFAYHYDKLSYNIINLANQSGYNSFWLSTQASAKGITAIASMAKNKKWINGFDEVIVPELKNVIQKKEDKFIVLHIMGSHPNPCNRIPPNWNSEGLDCYDSSIRYTDSVFKNIFSTLKNTNSVVIYASDHGLKIQGDKLLHVDSKESTQVPFFIWYGDKVPASYRITGHEPKQTQTTYIYPLIMKYMGLETPQHYKNEENKYLNLEMKSMEYDKLPE</sequence>
<evidence type="ECO:0000256" key="5">
    <source>
        <dbReference type="ARBA" id="ARBA00022989"/>
    </source>
</evidence>
<dbReference type="STRING" id="680127.SAMN05421593_2749"/>
<feature type="transmembrane region" description="Helical" evidence="8">
    <location>
        <begin position="144"/>
        <end position="162"/>
    </location>
</feature>